<reference evidence="2 3" key="1">
    <citation type="submission" date="2019-04" db="EMBL/GenBank/DDBJ databases">
        <authorList>
            <person name="Jiang L."/>
        </authorList>
    </citation>
    <scope>NUCLEOTIDE SEQUENCE [LARGE SCALE GENOMIC DNA]</scope>
    <source>
        <strain evidence="2 3">YIM 131853</strain>
    </source>
</reference>
<feature type="transmembrane region" description="Helical" evidence="1">
    <location>
        <begin position="328"/>
        <end position="350"/>
    </location>
</feature>
<comment type="caution">
    <text evidence="2">The sequence shown here is derived from an EMBL/GenBank/DDBJ whole genome shotgun (WGS) entry which is preliminary data.</text>
</comment>
<dbReference type="InterPro" id="IPR010640">
    <property type="entry name" value="Low_temperature_requirement_A"/>
</dbReference>
<feature type="transmembrane region" description="Helical" evidence="1">
    <location>
        <begin position="256"/>
        <end position="280"/>
    </location>
</feature>
<keyword evidence="1" id="KW-0812">Transmembrane</keyword>
<feature type="transmembrane region" description="Helical" evidence="1">
    <location>
        <begin position="68"/>
        <end position="89"/>
    </location>
</feature>
<accession>A0A4S4FQD1</accession>
<feature type="transmembrane region" description="Helical" evidence="1">
    <location>
        <begin position="229"/>
        <end position="250"/>
    </location>
</feature>
<dbReference type="AlphaFoldDB" id="A0A4S4FQD1"/>
<sequence length="432" mass="46102">MSSSQLQSQLAESLRHRIRPMAGRDPDDRTRSSTSLELLYDLTYVVAFGVAAEQLAAGIEHGDIGSSIGAYAFALFTVSWAWISFTWLSSAYGNDDALFRVATFVQMIGVIIVVFGLPGSFAGAAEGESPNNALLVVGYTVMRLPQLALWIRAARHDSDHRRISLAYVAMIAVGQTAWASTLFLPWPTEAIVAAIVVIALAELVAPAVVEQRLGRLPWNPAHVAERFSLLTLITLGEVIAATAAAVGALVTQQGWSLPAIVVTAGGILVAAALWWAHFLIPSRLVLPLFPQRTMAWRYAHLPMFGAIAAIGAGLRIMASAVGEPEVDIAVLVLAFTIPVAVVLLLIFVTWSVLMGARDLSHVPLFALAGSPMVAAAVVGLVDGWRPFDAERNGDLTILVVTVGLVTLGCVLDVVGHERVGYRHTLRALEGHA</sequence>
<dbReference type="EMBL" id="SSSM01000003">
    <property type="protein sequence ID" value="THG31586.1"/>
    <property type="molecule type" value="Genomic_DNA"/>
</dbReference>
<proteinExistence type="predicted"/>
<dbReference type="Pfam" id="PF06772">
    <property type="entry name" value="LtrA"/>
    <property type="match status" value="1"/>
</dbReference>
<feature type="transmembrane region" description="Helical" evidence="1">
    <location>
        <begin position="163"/>
        <end position="184"/>
    </location>
</feature>
<evidence type="ECO:0000313" key="2">
    <source>
        <dbReference type="EMBL" id="THG31586.1"/>
    </source>
</evidence>
<feature type="transmembrane region" description="Helical" evidence="1">
    <location>
        <begin position="133"/>
        <end position="151"/>
    </location>
</feature>
<dbReference type="Proteomes" id="UP000309133">
    <property type="component" value="Unassembled WGS sequence"/>
</dbReference>
<feature type="transmembrane region" description="Helical" evidence="1">
    <location>
        <begin position="190"/>
        <end position="209"/>
    </location>
</feature>
<dbReference type="RefSeq" id="WP_136426706.1">
    <property type="nucleotide sequence ID" value="NZ_SSSM01000003.1"/>
</dbReference>
<keyword evidence="1" id="KW-0472">Membrane</keyword>
<evidence type="ECO:0000256" key="1">
    <source>
        <dbReference type="SAM" id="Phobius"/>
    </source>
</evidence>
<protein>
    <submittedName>
        <fullName evidence="2">Low temperature requirement protein A</fullName>
    </submittedName>
</protein>
<feature type="transmembrane region" description="Helical" evidence="1">
    <location>
        <begin position="301"/>
        <end position="322"/>
    </location>
</feature>
<organism evidence="2 3">
    <name type="scientific">Naasia lichenicola</name>
    <dbReference type="NCBI Taxonomy" id="2565933"/>
    <lineage>
        <taxon>Bacteria</taxon>
        <taxon>Bacillati</taxon>
        <taxon>Actinomycetota</taxon>
        <taxon>Actinomycetes</taxon>
        <taxon>Micrococcales</taxon>
        <taxon>Microbacteriaceae</taxon>
        <taxon>Naasia</taxon>
    </lineage>
</organism>
<dbReference type="PANTHER" id="PTHR36840">
    <property type="entry name" value="BLL5714 PROTEIN"/>
    <property type="match status" value="1"/>
</dbReference>
<dbReference type="PANTHER" id="PTHR36840:SF1">
    <property type="entry name" value="BLL5714 PROTEIN"/>
    <property type="match status" value="1"/>
</dbReference>
<feature type="transmembrane region" description="Helical" evidence="1">
    <location>
        <begin position="395"/>
        <end position="414"/>
    </location>
</feature>
<feature type="transmembrane region" description="Helical" evidence="1">
    <location>
        <begin position="362"/>
        <end position="383"/>
    </location>
</feature>
<gene>
    <name evidence="2" type="ORF">E6C64_05810</name>
</gene>
<evidence type="ECO:0000313" key="3">
    <source>
        <dbReference type="Proteomes" id="UP000309133"/>
    </source>
</evidence>
<feature type="transmembrane region" description="Helical" evidence="1">
    <location>
        <begin position="101"/>
        <end position="121"/>
    </location>
</feature>
<keyword evidence="1" id="KW-1133">Transmembrane helix</keyword>
<dbReference type="OrthoDB" id="7698234at2"/>
<name>A0A4S4FQD1_9MICO</name>
<keyword evidence="3" id="KW-1185">Reference proteome</keyword>